<accession>A0A2S8G057</accession>
<gene>
    <name evidence="4" type="ORF">C5Y83_07750</name>
</gene>
<protein>
    <recommendedName>
        <fullName evidence="6">Helicase</fullName>
    </recommendedName>
</protein>
<sequence length="834" mass="94798">MSKPASLSSLLEILRQQVLDSRTGLKRIRKQTLMKKLGYARLTAKRKDDIDTELERLGLVLRAPGLTNWSDAKDSKNLTLELATSSQELPSDLETVSPLSQSESFHSEFTTSWSDSSESFLESAPSTPKRNSTQATSPKQKARTNTRIVSVQTTGSPPRLFNHQQTAIKTLQKVVPEDQPYAGLLVIPTGGGKTRTAVEWLLRSHIRHGGRVIWIAHRTELLNQAFDAFQRNAYTTIVGDRDSIRCHLISGMHDQPVNLSPDDDVVIASVHSLRPESVGGKQFVKKWLSHQSNVILVIDEAHHTPARSYRLLIELIREHAKPLRLLGLTATPFRTAKREQGHLAKLFPNDISYKVNLRELIRKGILSEPIFSSLSTNVSLKSGLSLSEQAKLERYQFDWNRLDARSKTTIGENRVRNRRIVDEYCQNENKYKQTIVFALNVPNAIALHSLFQEKKISAEYVIGNISDWKGTRSISPQHNQEAIQKFKDGEVKVLINVGVLTEGTDLPSTQTVFLARPTTSRTLMMQMIGRGLRGPKAGGTPHTHIVSFLDDNDWGDQVVWVNPEQLFIEENVDFNDKAAETKKRLVRLISIDMFQQFALMLDEVADKEALAQLPFLERIPLGIYSLSLIPRSAESVERHTDILVYSSNRDAFQHFLDELPRLLTAHIVSEDKNSDWLDDQIAYELADIAEEQFFVGVDKIPGYRREDLVDLIQYYHIYGQVSEFIELSERKNYDVDRVAQEIFDHSLGGAEKVKFLKNTWNEGEKPWRAFFNFDEKTFLNEVNAGLQRIENPELFAAPSQVSQVSYPQESLEKFTLGELRETHREVVTICYFKG</sequence>
<dbReference type="Pfam" id="PF04851">
    <property type="entry name" value="ResIII"/>
    <property type="match status" value="1"/>
</dbReference>
<dbReference type="PANTHER" id="PTHR47396:SF1">
    <property type="entry name" value="ATP-DEPENDENT HELICASE IRC3-RELATED"/>
    <property type="match status" value="1"/>
</dbReference>
<dbReference type="EMBL" id="PUHY01000005">
    <property type="protein sequence ID" value="PQO37827.1"/>
    <property type="molecule type" value="Genomic_DNA"/>
</dbReference>
<dbReference type="PANTHER" id="PTHR47396">
    <property type="entry name" value="TYPE I RESTRICTION ENZYME ECOKI R PROTEIN"/>
    <property type="match status" value="1"/>
</dbReference>
<dbReference type="SUPFAM" id="SSF52540">
    <property type="entry name" value="P-loop containing nucleoside triphosphate hydrolases"/>
    <property type="match status" value="1"/>
</dbReference>
<feature type="region of interest" description="Disordered" evidence="1">
    <location>
        <begin position="116"/>
        <end position="146"/>
    </location>
</feature>
<feature type="domain" description="Helicase C-terminal" evidence="3">
    <location>
        <begin position="419"/>
        <end position="605"/>
    </location>
</feature>
<evidence type="ECO:0000259" key="2">
    <source>
        <dbReference type="PROSITE" id="PS51192"/>
    </source>
</evidence>
<dbReference type="AlphaFoldDB" id="A0A2S8G057"/>
<dbReference type="GO" id="GO:0005524">
    <property type="term" value="F:ATP binding"/>
    <property type="evidence" value="ECO:0007669"/>
    <property type="project" value="InterPro"/>
</dbReference>
<dbReference type="Gene3D" id="3.40.50.300">
    <property type="entry name" value="P-loop containing nucleotide triphosphate hydrolases"/>
    <property type="match status" value="2"/>
</dbReference>
<reference evidence="4 5" key="1">
    <citation type="submission" date="2018-02" db="EMBL/GenBank/DDBJ databases">
        <title>Comparative genomes isolates from brazilian mangrove.</title>
        <authorList>
            <person name="Araujo J.E."/>
            <person name="Taketani R.G."/>
            <person name="Silva M.C.P."/>
            <person name="Loureco M.V."/>
            <person name="Andreote F.D."/>
        </authorList>
    </citation>
    <scope>NUCLEOTIDE SEQUENCE [LARGE SCALE GENOMIC DNA]</scope>
    <source>
        <strain evidence="4 5">Hex-1 MGV</strain>
    </source>
</reference>
<evidence type="ECO:0000313" key="5">
    <source>
        <dbReference type="Proteomes" id="UP000238322"/>
    </source>
</evidence>
<organism evidence="4 5">
    <name type="scientific">Blastopirellula marina</name>
    <dbReference type="NCBI Taxonomy" id="124"/>
    <lineage>
        <taxon>Bacteria</taxon>
        <taxon>Pseudomonadati</taxon>
        <taxon>Planctomycetota</taxon>
        <taxon>Planctomycetia</taxon>
        <taxon>Pirellulales</taxon>
        <taxon>Pirellulaceae</taxon>
        <taxon>Blastopirellula</taxon>
    </lineage>
</organism>
<dbReference type="SMART" id="SM00487">
    <property type="entry name" value="DEXDc"/>
    <property type="match status" value="1"/>
</dbReference>
<dbReference type="InterPro" id="IPR001650">
    <property type="entry name" value="Helicase_C-like"/>
</dbReference>
<evidence type="ECO:0000259" key="3">
    <source>
        <dbReference type="PROSITE" id="PS51194"/>
    </source>
</evidence>
<dbReference type="InterPro" id="IPR050742">
    <property type="entry name" value="Helicase_Restrict-Modif_Enz"/>
</dbReference>
<evidence type="ECO:0008006" key="6">
    <source>
        <dbReference type="Google" id="ProtNLM"/>
    </source>
</evidence>
<proteinExistence type="predicted"/>
<dbReference type="InterPro" id="IPR014001">
    <property type="entry name" value="Helicase_ATP-bd"/>
</dbReference>
<feature type="compositionally biased region" description="Low complexity" evidence="1">
    <location>
        <begin position="116"/>
        <end position="127"/>
    </location>
</feature>
<dbReference type="PROSITE" id="PS51194">
    <property type="entry name" value="HELICASE_CTER"/>
    <property type="match status" value="1"/>
</dbReference>
<dbReference type="Proteomes" id="UP000238322">
    <property type="component" value="Unassembled WGS sequence"/>
</dbReference>
<dbReference type="GO" id="GO:0003677">
    <property type="term" value="F:DNA binding"/>
    <property type="evidence" value="ECO:0007669"/>
    <property type="project" value="InterPro"/>
</dbReference>
<dbReference type="GO" id="GO:0016787">
    <property type="term" value="F:hydrolase activity"/>
    <property type="evidence" value="ECO:0007669"/>
    <property type="project" value="InterPro"/>
</dbReference>
<name>A0A2S8G057_9BACT</name>
<dbReference type="SMART" id="SM00490">
    <property type="entry name" value="HELICc"/>
    <property type="match status" value="1"/>
</dbReference>
<feature type="compositionally biased region" description="Polar residues" evidence="1">
    <location>
        <begin position="128"/>
        <end position="146"/>
    </location>
</feature>
<dbReference type="Pfam" id="PF00271">
    <property type="entry name" value="Helicase_C"/>
    <property type="match status" value="1"/>
</dbReference>
<comment type="caution">
    <text evidence="4">The sequence shown here is derived from an EMBL/GenBank/DDBJ whole genome shotgun (WGS) entry which is preliminary data.</text>
</comment>
<dbReference type="InterPro" id="IPR006935">
    <property type="entry name" value="Helicase/UvrB_N"/>
</dbReference>
<dbReference type="GO" id="GO:0005829">
    <property type="term" value="C:cytosol"/>
    <property type="evidence" value="ECO:0007669"/>
    <property type="project" value="TreeGrafter"/>
</dbReference>
<dbReference type="InterPro" id="IPR027417">
    <property type="entry name" value="P-loop_NTPase"/>
</dbReference>
<feature type="domain" description="Helicase ATP-binding" evidence="2">
    <location>
        <begin position="174"/>
        <end position="350"/>
    </location>
</feature>
<evidence type="ECO:0000256" key="1">
    <source>
        <dbReference type="SAM" id="MobiDB-lite"/>
    </source>
</evidence>
<evidence type="ECO:0000313" key="4">
    <source>
        <dbReference type="EMBL" id="PQO37827.1"/>
    </source>
</evidence>
<dbReference type="PROSITE" id="PS51192">
    <property type="entry name" value="HELICASE_ATP_BIND_1"/>
    <property type="match status" value="1"/>
</dbReference>